<accession>A0A6J7WDL8</accession>
<organism evidence="1">
    <name type="scientific">uncultured Caudovirales phage</name>
    <dbReference type="NCBI Taxonomy" id="2100421"/>
    <lineage>
        <taxon>Viruses</taxon>
        <taxon>Duplodnaviria</taxon>
        <taxon>Heunggongvirae</taxon>
        <taxon>Uroviricota</taxon>
        <taxon>Caudoviricetes</taxon>
        <taxon>Peduoviridae</taxon>
        <taxon>Maltschvirus</taxon>
        <taxon>Maltschvirus maltsch</taxon>
    </lineage>
</organism>
<sequence>MNGRFIGSIQLPSSSSAVGIWDAKEASLNVKNGTWPDAPLVQPYYAWEANFGVTTVGADGVTEDASPVSGNRVKSWTSTNGRLALSQATATNMPIYYAPMHGKPYVQMTGNGTASTTQYMQTAASLVDFNNLQQMTIAVAMRQTGAYSGYRNDIYASFNYGWAQIPALMNISGSPTTRYGGDGVTGGKSSSLSATYDPFGETTIFGTFSTLSTSQASANAATSTGRIYLNGTLNASDTTTTTTTTTTNTTIPFNVGRTPDISSASGIKQFYGVYLYKRELTASQVSASHADISGRYFSWTTLPVTGSVGWWDASRVDGATVGGSPVTTNAGAIDTFVDLSGTSRNATQATSGNRPTRQTAFNGTNGLAGIALNGTTQFFEAAWSSYTDLTLFIVTKNTNASALGSRIFSVSDSTLADNVQTPTTNYTPVAVTSGAGSTAVTSTDTSNANVMGVGVTNATPMLVIHRKTGTTGSNTVGGSTSSGTIGTVTRSLTKLTLGRNTNGTDGYWAGTYYEVIAFGRALTAGEETLMKNYIQSKWGVS</sequence>
<dbReference type="SUPFAM" id="SSF49899">
    <property type="entry name" value="Concanavalin A-like lectins/glucanases"/>
    <property type="match status" value="1"/>
</dbReference>
<dbReference type="EMBL" id="LR798229">
    <property type="protein sequence ID" value="CAB5207183.1"/>
    <property type="molecule type" value="Genomic_DNA"/>
</dbReference>
<proteinExistence type="predicted"/>
<protein>
    <recommendedName>
        <fullName evidence="2">Concanavalin A-like lectin/glucanases superfamily</fullName>
    </recommendedName>
</protein>
<name>A0A6J7WDL8_9CAUD</name>
<gene>
    <name evidence="1" type="ORF">UFOVP184_41</name>
</gene>
<evidence type="ECO:0000313" key="1">
    <source>
        <dbReference type="EMBL" id="CAB5207183.1"/>
    </source>
</evidence>
<evidence type="ECO:0008006" key="2">
    <source>
        <dbReference type="Google" id="ProtNLM"/>
    </source>
</evidence>
<dbReference type="Gene3D" id="2.60.120.200">
    <property type="match status" value="1"/>
</dbReference>
<reference evidence="1" key="1">
    <citation type="submission" date="2020-05" db="EMBL/GenBank/DDBJ databases">
        <authorList>
            <person name="Chiriac C."/>
            <person name="Salcher M."/>
            <person name="Ghai R."/>
            <person name="Kavagutti S V."/>
        </authorList>
    </citation>
    <scope>NUCLEOTIDE SEQUENCE</scope>
</reference>
<dbReference type="InterPro" id="IPR013320">
    <property type="entry name" value="ConA-like_dom_sf"/>
</dbReference>